<dbReference type="Proteomes" id="UP001140453">
    <property type="component" value="Unassembled WGS sequence"/>
</dbReference>
<keyword evidence="4 7" id="KW-0472">Membrane</keyword>
<dbReference type="AlphaFoldDB" id="A0A9W8Z6F4"/>
<keyword evidence="10" id="KW-1185">Reference proteome</keyword>
<feature type="transmembrane region" description="Helical" evidence="7">
    <location>
        <begin position="236"/>
        <end position="259"/>
    </location>
</feature>
<reference evidence="9" key="1">
    <citation type="submission" date="2022-10" db="EMBL/GenBank/DDBJ databases">
        <title>Tapping the CABI collections for fungal endophytes: first genome assemblies for Collariella, Neodidymelliopsis, Ascochyta clinopodiicola, Didymella pomorum, Didymosphaeria variabile, Neocosmospora piperis and Neocucurbitaria cava.</title>
        <authorList>
            <person name="Hill R."/>
        </authorList>
    </citation>
    <scope>NUCLEOTIDE SEQUENCE</scope>
    <source>
        <strain evidence="9">IMI 355082</strain>
    </source>
</reference>
<evidence type="ECO:0000256" key="3">
    <source>
        <dbReference type="ARBA" id="ARBA00022989"/>
    </source>
</evidence>
<feature type="region of interest" description="Disordered" evidence="6">
    <location>
        <begin position="296"/>
        <end position="398"/>
    </location>
</feature>
<dbReference type="OrthoDB" id="3897607at2759"/>
<evidence type="ECO:0000256" key="4">
    <source>
        <dbReference type="ARBA" id="ARBA00023136"/>
    </source>
</evidence>
<feature type="compositionally biased region" description="Polar residues" evidence="6">
    <location>
        <begin position="322"/>
        <end position="332"/>
    </location>
</feature>
<dbReference type="PANTHER" id="PTHR33048:SF146">
    <property type="entry name" value="INTEGRAL MEMBRANE PROTEIN"/>
    <property type="match status" value="1"/>
</dbReference>
<feature type="transmembrane region" description="Helical" evidence="7">
    <location>
        <begin position="91"/>
        <end position="112"/>
    </location>
</feature>
<dbReference type="Pfam" id="PF20684">
    <property type="entry name" value="Fung_rhodopsin"/>
    <property type="match status" value="1"/>
</dbReference>
<evidence type="ECO:0000256" key="5">
    <source>
        <dbReference type="ARBA" id="ARBA00038359"/>
    </source>
</evidence>
<feature type="domain" description="Rhodopsin" evidence="8">
    <location>
        <begin position="25"/>
        <end position="260"/>
    </location>
</feature>
<evidence type="ECO:0000313" key="9">
    <source>
        <dbReference type="EMBL" id="KAJ4397482.1"/>
    </source>
</evidence>
<sequence>MGSYKHCLEAAMVVFMIVDTIAVGLRIMVRTYMVKAFGLDDIVLFIAYLGFMLGCGFGFTAIHFGFAADPGDNERYFDEDHMMKYYAANQYTLYISSGIIKVAVALVLYRLACGLRSQALLVISIIAVVIWTFITTLFAMDLCATSGAASYTGTHSCTGIGYFRMISNVFVDYFFALYPIPMLWNATLSQRMKIIVCSLLSLGIVASAATIAKLVILIKLETAVGVVQSWLHIQLLLWADVELGLAIFCAAIAALRPLFRILTGHKVTKWSTTTMVNSPTQGHSLQTFVRDTSRRALSVDNDPTSSRNTSGKGPARSEDYDLSSTETTIRRPQTQDEERTEQGSAGEYHEALYQSHTAQRSLDRQASQSGFRSGGFPDDDRRLPSLPVPVKIRSAETG</sequence>
<dbReference type="InterPro" id="IPR052337">
    <property type="entry name" value="SAT4-like"/>
</dbReference>
<dbReference type="InterPro" id="IPR049326">
    <property type="entry name" value="Rhodopsin_dom_fungi"/>
</dbReference>
<gene>
    <name evidence="9" type="ORF">N0V93_001711</name>
</gene>
<evidence type="ECO:0000256" key="1">
    <source>
        <dbReference type="ARBA" id="ARBA00004141"/>
    </source>
</evidence>
<feature type="compositionally biased region" description="Polar residues" evidence="6">
    <location>
        <begin position="301"/>
        <end position="311"/>
    </location>
</feature>
<evidence type="ECO:0000256" key="6">
    <source>
        <dbReference type="SAM" id="MobiDB-lite"/>
    </source>
</evidence>
<dbReference type="PANTHER" id="PTHR33048">
    <property type="entry name" value="PTH11-LIKE INTEGRAL MEMBRANE PROTEIN (AFU_ORTHOLOGUE AFUA_5G11245)"/>
    <property type="match status" value="1"/>
</dbReference>
<comment type="caution">
    <text evidence="9">The sequence shown here is derived from an EMBL/GenBank/DDBJ whole genome shotgun (WGS) entry which is preliminary data.</text>
</comment>
<protein>
    <recommendedName>
        <fullName evidence="8">Rhodopsin domain-containing protein</fullName>
    </recommendedName>
</protein>
<dbReference type="GO" id="GO:0016020">
    <property type="term" value="C:membrane"/>
    <property type="evidence" value="ECO:0007669"/>
    <property type="project" value="UniProtKB-SubCell"/>
</dbReference>
<accession>A0A9W8Z6F4</accession>
<keyword evidence="2 7" id="KW-0812">Transmembrane</keyword>
<feature type="transmembrane region" description="Helical" evidence="7">
    <location>
        <begin position="12"/>
        <end position="29"/>
    </location>
</feature>
<dbReference type="EMBL" id="JAPEVB010000001">
    <property type="protein sequence ID" value="KAJ4397482.1"/>
    <property type="molecule type" value="Genomic_DNA"/>
</dbReference>
<proteinExistence type="inferred from homology"/>
<feature type="transmembrane region" description="Helical" evidence="7">
    <location>
        <begin position="41"/>
        <end position="66"/>
    </location>
</feature>
<comment type="subcellular location">
    <subcellularLocation>
        <location evidence="1">Membrane</location>
        <topology evidence="1">Multi-pass membrane protein</topology>
    </subcellularLocation>
</comment>
<feature type="transmembrane region" description="Helical" evidence="7">
    <location>
        <begin position="160"/>
        <end position="180"/>
    </location>
</feature>
<evidence type="ECO:0000313" key="10">
    <source>
        <dbReference type="Proteomes" id="UP001140453"/>
    </source>
</evidence>
<evidence type="ECO:0000259" key="8">
    <source>
        <dbReference type="Pfam" id="PF20684"/>
    </source>
</evidence>
<evidence type="ECO:0000256" key="2">
    <source>
        <dbReference type="ARBA" id="ARBA00022692"/>
    </source>
</evidence>
<feature type="compositionally biased region" description="Polar residues" evidence="6">
    <location>
        <begin position="354"/>
        <end position="371"/>
    </location>
</feature>
<organism evidence="9 10">
    <name type="scientific">Gnomoniopsis smithogilvyi</name>
    <dbReference type="NCBI Taxonomy" id="1191159"/>
    <lineage>
        <taxon>Eukaryota</taxon>
        <taxon>Fungi</taxon>
        <taxon>Dikarya</taxon>
        <taxon>Ascomycota</taxon>
        <taxon>Pezizomycotina</taxon>
        <taxon>Sordariomycetes</taxon>
        <taxon>Sordariomycetidae</taxon>
        <taxon>Diaporthales</taxon>
        <taxon>Gnomoniaceae</taxon>
        <taxon>Gnomoniopsis</taxon>
    </lineage>
</organism>
<evidence type="ECO:0000256" key="7">
    <source>
        <dbReference type="SAM" id="Phobius"/>
    </source>
</evidence>
<feature type="transmembrane region" description="Helical" evidence="7">
    <location>
        <begin position="119"/>
        <end position="140"/>
    </location>
</feature>
<comment type="similarity">
    <text evidence="5">Belongs to the SAT4 family.</text>
</comment>
<name>A0A9W8Z6F4_9PEZI</name>
<feature type="transmembrane region" description="Helical" evidence="7">
    <location>
        <begin position="192"/>
        <end position="216"/>
    </location>
</feature>
<keyword evidence="3 7" id="KW-1133">Transmembrane helix</keyword>